<dbReference type="SUPFAM" id="SSF55073">
    <property type="entry name" value="Nucleotide cyclase"/>
    <property type="match status" value="1"/>
</dbReference>
<dbReference type="Gene3D" id="3.30.70.270">
    <property type="match status" value="1"/>
</dbReference>
<evidence type="ECO:0000313" key="11">
    <source>
        <dbReference type="Proteomes" id="UP001596364"/>
    </source>
</evidence>
<evidence type="ECO:0000256" key="6">
    <source>
        <dbReference type="SAM" id="SignalP"/>
    </source>
</evidence>
<keyword evidence="3 5" id="KW-1133">Transmembrane helix</keyword>
<feature type="chain" id="PRO_5047147200" evidence="6">
    <location>
        <begin position="20"/>
        <end position="1199"/>
    </location>
</feature>
<keyword evidence="11" id="KW-1185">Reference proteome</keyword>
<dbReference type="InterPro" id="IPR029787">
    <property type="entry name" value="Nucleotide_cyclase"/>
</dbReference>
<dbReference type="SUPFAM" id="SSF55785">
    <property type="entry name" value="PYP-like sensor domain (PAS domain)"/>
    <property type="match status" value="1"/>
</dbReference>
<dbReference type="Gene3D" id="3.40.190.10">
    <property type="entry name" value="Periplasmic binding protein-like II"/>
    <property type="match status" value="2"/>
</dbReference>
<evidence type="ECO:0000313" key="10">
    <source>
        <dbReference type="EMBL" id="MFC6441252.1"/>
    </source>
</evidence>
<dbReference type="Pfam" id="PF09084">
    <property type="entry name" value="NMT1"/>
    <property type="match status" value="1"/>
</dbReference>
<evidence type="ECO:0000256" key="2">
    <source>
        <dbReference type="ARBA" id="ARBA00022692"/>
    </source>
</evidence>
<dbReference type="Pfam" id="PF03924">
    <property type="entry name" value="CHASE"/>
    <property type="match status" value="1"/>
</dbReference>
<feature type="domain" description="CHASE" evidence="7">
    <location>
        <begin position="453"/>
        <end position="541"/>
    </location>
</feature>
<dbReference type="Pfam" id="PF00563">
    <property type="entry name" value="EAL"/>
    <property type="match status" value="1"/>
</dbReference>
<dbReference type="InterPro" id="IPR006189">
    <property type="entry name" value="CHASE_dom"/>
</dbReference>
<dbReference type="Gene3D" id="3.30.450.350">
    <property type="entry name" value="CHASE domain"/>
    <property type="match status" value="1"/>
</dbReference>
<evidence type="ECO:0000259" key="7">
    <source>
        <dbReference type="PROSITE" id="PS50839"/>
    </source>
</evidence>
<dbReference type="PROSITE" id="PS50839">
    <property type="entry name" value="CHASE"/>
    <property type="match status" value="1"/>
</dbReference>
<gene>
    <name evidence="10" type="ORF">ACFP85_13955</name>
</gene>
<dbReference type="Pfam" id="PF00990">
    <property type="entry name" value="GGDEF"/>
    <property type="match status" value="1"/>
</dbReference>
<comment type="subcellular location">
    <subcellularLocation>
        <location evidence="1">Membrane</location>
    </subcellularLocation>
</comment>
<dbReference type="RefSeq" id="WP_131258417.1">
    <property type="nucleotide sequence ID" value="NZ_JBHSUS010000001.1"/>
</dbReference>
<dbReference type="Proteomes" id="UP001596364">
    <property type="component" value="Unassembled WGS sequence"/>
</dbReference>
<evidence type="ECO:0000256" key="5">
    <source>
        <dbReference type="SAM" id="Phobius"/>
    </source>
</evidence>
<dbReference type="SMART" id="SM00267">
    <property type="entry name" value="GGDEF"/>
    <property type="match status" value="1"/>
</dbReference>
<feature type="domain" description="EAL" evidence="8">
    <location>
        <begin position="941"/>
        <end position="1193"/>
    </location>
</feature>
<dbReference type="InterPro" id="IPR052155">
    <property type="entry name" value="Biofilm_reg_signaling"/>
</dbReference>
<name>A0ABW1XPA3_9ALTE</name>
<keyword evidence="2 5" id="KW-0812">Transmembrane</keyword>
<feature type="signal peptide" evidence="6">
    <location>
        <begin position="1"/>
        <end position="19"/>
    </location>
</feature>
<reference evidence="11" key="1">
    <citation type="journal article" date="2019" name="Int. J. Syst. Evol. Microbiol.">
        <title>The Global Catalogue of Microorganisms (GCM) 10K type strain sequencing project: providing services to taxonomists for standard genome sequencing and annotation.</title>
        <authorList>
            <consortium name="The Broad Institute Genomics Platform"/>
            <consortium name="The Broad Institute Genome Sequencing Center for Infectious Disease"/>
            <person name="Wu L."/>
            <person name="Ma J."/>
        </authorList>
    </citation>
    <scope>NUCLEOTIDE SEQUENCE [LARGE SCALE GENOMIC DNA]</scope>
    <source>
        <strain evidence="11">CGMCC 1.16031</strain>
    </source>
</reference>
<dbReference type="PROSITE" id="PS50883">
    <property type="entry name" value="EAL"/>
    <property type="match status" value="1"/>
</dbReference>
<dbReference type="SUPFAM" id="SSF53850">
    <property type="entry name" value="Periplasmic binding protein-like II"/>
    <property type="match status" value="1"/>
</dbReference>
<dbReference type="InterPro" id="IPR035919">
    <property type="entry name" value="EAL_sf"/>
</dbReference>
<keyword evidence="6" id="KW-0732">Signal</keyword>
<evidence type="ECO:0000256" key="4">
    <source>
        <dbReference type="ARBA" id="ARBA00023136"/>
    </source>
</evidence>
<dbReference type="InterPro" id="IPR043128">
    <property type="entry name" value="Rev_trsase/Diguanyl_cyclase"/>
</dbReference>
<dbReference type="SMART" id="SM00052">
    <property type="entry name" value="EAL"/>
    <property type="match status" value="1"/>
</dbReference>
<dbReference type="NCBIfam" id="TIGR00254">
    <property type="entry name" value="GGDEF"/>
    <property type="match status" value="1"/>
</dbReference>
<dbReference type="SMART" id="SM01079">
    <property type="entry name" value="CHASE"/>
    <property type="match status" value="1"/>
</dbReference>
<dbReference type="EMBL" id="JBHSUS010000001">
    <property type="protein sequence ID" value="MFC6441252.1"/>
    <property type="molecule type" value="Genomic_DNA"/>
</dbReference>
<dbReference type="Gene3D" id="3.30.450.20">
    <property type="entry name" value="PAS domain"/>
    <property type="match status" value="1"/>
</dbReference>
<evidence type="ECO:0000256" key="1">
    <source>
        <dbReference type="ARBA" id="ARBA00004370"/>
    </source>
</evidence>
<feature type="domain" description="GGDEF" evidence="9">
    <location>
        <begin position="799"/>
        <end position="932"/>
    </location>
</feature>
<keyword evidence="4 5" id="KW-0472">Membrane</keyword>
<evidence type="ECO:0000256" key="3">
    <source>
        <dbReference type="ARBA" id="ARBA00022989"/>
    </source>
</evidence>
<dbReference type="PROSITE" id="PS50887">
    <property type="entry name" value="GGDEF"/>
    <property type="match status" value="1"/>
</dbReference>
<dbReference type="InterPro" id="IPR001633">
    <property type="entry name" value="EAL_dom"/>
</dbReference>
<dbReference type="Gene3D" id="3.20.20.450">
    <property type="entry name" value="EAL domain"/>
    <property type="match status" value="1"/>
</dbReference>
<organism evidence="10 11">
    <name type="scientific">Pseudobowmanella zhangzhouensis</name>
    <dbReference type="NCBI Taxonomy" id="1537679"/>
    <lineage>
        <taxon>Bacteria</taxon>
        <taxon>Pseudomonadati</taxon>
        <taxon>Pseudomonadota</taxon>
        <taxon>Gammaproteobacteria</taxon>
        <taxon>Alteromonadales</taxon>
        <taxon>Alteromonadaceae</taxon>
    </lineage>
</organism>
<dbReference type="CDD" id="cd01949">
    <property type="entry name" value="GGDEF"/>
    <property type="match status" value="1"/>
</dbReference>
<dbReference type="SUPFAM" id="SSF141868">
    <property type="entry name" value="EAL domain-like"/>
    <property type="match status" value="1"/>
</dbReference>
<sequence length="1199" mass="135442">MLRKFAFFAALLFCQGVAATDKIVLQLRWEHEFQFAGYYAAQWQGYYADAGLDVEIVSGVKPNKTPIDATDELSEGRVDIAVGSVDFLLARERGVPVVLLASFYQESPISFFSLNSVPLAKPDDLRGLRIAVGQRISSRAELLALLQHFDIPQSEVTLVNVPANVQSLRERKADAIVSFAPSARYEATKAQLSLNEMDPEDYGIGFYGDSLFSTEQFVQQHPDVVRRFIDASIKGWRYALQNKSEIANRISEQMPRYIIQYPNLREYNLEFANIIDSYIQYPQIPLGNVDIVRWQYMARQLKATGLLNELPGDEIFSRVIQTDAGHISTLFLWMPLVVLVVFVPALAFTWYRKRLVLTIALVILLAFIIDLMLEQVVQQESRNRAELTAYRQLSTIAAKMEGHLSLSLSMLEGFSAYIAANPELSYEEFARYAKEMFKREPLIVNFAAARNLIVNYVYPLEGNEKAVGLDYSTVADQNPSVLKTVRTAESLVIGPVQLVQGGEAFIARSPIFYEQNQQRQLWGIISAPIDADALFRQSDVSLNMGDILAIRSFDALGEREAVFFGEKHIFDKPERLQVSIPVGGGSWQLAILPDYHSDQLLTNLFTLRALVFFSAAVIMLLLQIRFRQIKEKYRLEYAMYRSQQLLEKVGHVAQIGGWKIDAQLNIVQWSEQISRLLSTATIPEPRDVNELVAYLQPPQLGLLREAITKLFNDKNSFDLELEIHDSIGDGRWLRFIGEYVQEDEQPLCMGTVQDITDKVQSMRVIERQATFDALTGLPNRLLFSAHLRKALDSARRRNEMLAVLFIDLDRFKPVNDNHGHAVGDELLRQVAQRISSCVRESDTVARLSGDEFGVLLSHVEEECDIQTVIEKVIEAVQLPLELGNVRINCSCSIGVAIYPQDGRDEQTLIIHADQAMYEVKNSGRNGWQFYTRELQQKSEQRHAMLQALILAINENKLSCHYQPIIDIHSGQVVRCEALARWQRNDGSYVPPYEFITLAEESGLINRIDTLMLENACEQLLASFPDGDIGLSINVSPRLFHSKDHALELWLEKISRYSQNIEITVEITERLITANTDKALGVLSELKEMGVKIAIDDFGTGYSSLGYLVRFPVDIIKIDIEFISKLGRDEGAETLVETILGMADKLGMACVAEGIELSEQLTFLKAQGCQFGQGFYLAKPMPLESFQQFVQQANQRSDTN</sequence>
<dbReference type="PANTHER" id="PTHR44757">
    <property type="entry name" value="DIGUANYLATE CYCLASE DGCP"/>
    <property type="match status" value="1"/>
</dbReference>
<dbReference type="InterPro" id="IPR042240">
    <property type="entry name" value="CHASE_sf"/>
</dbReference>
<dbReference type="PANTHER" id="PTHR44757:SF2">
    <property type="entry name" value="BIOFILM ARCHITECTURE MAINTENANCE PROTEIN MBAA"/>
    <property type="match status" value="1"/>
</dbReference>
<protein>
    <submittedName>
        <fullName evidence="10">EAL domain-containing protein</fullName>
    </submittedName>
</protein>
<feature type="transmembrane region" description="Helical" evidence="5">
    <location>
        <begin position="355"/>
        <end position="373"/>
    </location>
</feature>
<dbReference type="InterPro" id="IPR015168">
    <property type="entry name" value="SsuA/THI5"/>
</dbReference>
<dbReference type="InterPro" id="IPR000160">
    <property type="entry name" value="GGDEF_dom"/>
</dbReference>
<dbReference type="InterPro" id="IPR035965">
    <property type="entry name" value="PAS-like_dom_sf"/>
</dbReference>
<evidence type="ECO:0000259" key="9">
    <source>
        <dbReference type="PROSITE" id="PS50887"/>
    </source>
</evidence>
<comment type="caution">
    <text evidence="10">The sequence shown here is derived from an EMBL/GenBank/DDBJ whole genome shotgun (WGS) entry which is preliminary data.</text>
</comment>
<evidence type="ECO:0000259" key="8">
    <source>
        <dbReference type="PROSITE" id="PS50883"/>
    </source>
</evidence>
<feature type="transmembrane region" description="Helical" evidence="5">
    <location>
        <begin position="330"/>
        <end position="348"/>
    </location>
</feature>
<accession>A0ABW1XPA3</accession>
<proteinExistence type="predicted"/>
<dbReference type="CDD" id="cd01948">
    <property type="entry name" value="EAL"/>
    <property type="match status" value="1"/>
</dbReference>